<accession>A0A975W5W7</accession>
<sequence>MAYLGFDLGTSGVRDGLEARQQTGAQIDRLIAVGGGIRAVQ</sequence>
<evidence type="ECO:0000313" key="1">
    <source>
        <dbReference type="EMBL" id="SEI49927.1"/>
    </source>
</evidence>
<dbReference type="AlphaFoldDB" id="A0A975W5W7"/>
<dbReference type="RefSeq" id="WP_274566201.1">
    <property type="nucleotide sequence ID" value="NZ_CATMKJ010000009.1"/>
</dbReference>
<comment type="caution">
    <text evidence="1">The sequence shown here is derived from an EMBL/GenBank/DDBJ whole genome shotgun (WGS) entry which is preliminary data.</text>
</comment>
<evidence type="ECO:0000313" key="2">
    <source>
        <dbReference type="Proteomes" id="UP000182932"/>
    </source>
</evidence>
<dbReference type="GeneID" id="80821519"/>
<dbReference type="EMBL" id="FNYY01000001">
    <property type="protein sequence ID" value="SEI49927.1"/>
    <property type="molecule type" value="Genomic_DNA"/>
</dbReference>
<gene>
    <name evidence="1" type="ORF">SAMN04487940_10119</name>
</gene>
<protein>
    <submittedName>
        <fullName evidence="1">Uncharacterized protein</fullName>
    </submittedName>
</protein>
<organism evidence="1 2">
    <name type="scientific">Marinovum algicola</name>
    <dbReference type="NCBI Taxonomy" id="42444"/>
    <lineage>
        <taxon>Bacteria</taxon>
        <taxon>Pseudomonadati</taxon>
        <taxon>Pseudomonadota</taxon>
        <taxon>Alphaproteobacteria</taxon>
        <taxon>Rhodobacterales</taxon>
        <taxon>Roseobacteraceae</taxon>
        <taxon>Marinovum</taxon>
    </lineage>
</organism>
<proteinExistence type="predicted"/>
<name>A0A975W5W7_9RHOB</name>
<dbReference type="Proteomes" id="UP000182932">
    <property type="component" value="Unassembled WGS sequence"/>
</dbReference>
<reference evidence="1 2" key="1">
    <citation type="submission" date="2016-10" db="EMBL/GenBank/DDBJ databases">
        <authorList>
            <person name="Varghese N."/>
            <person name="Submissions S."/>
        </authorList>
    </citation>
    <scope>NUCLEOTIDE SEQUENCE [LARGE SCALE GENOMIC DNA]</scope>
    <source>
        <strain evidence="1 2">FF3</strain>
    </source>
</reference>
<keyword evidence="2" id="KW-1185">Reference proteome</keyword>